<evidence type="ECO:0000256" key="4">
    <source>
        <dbReference type="SAM" id="Phobius"/>
    </source>
</evidence>
<sequence length="178" mass="19727">MPCQSHNPVLGQIRPDDIKHVRRDVGKVSMNRQKGKILVRLAAAAFVLGAPAGALAEDFVRGYMIDERTLSQVKPGMMPEQVLKTLGSPSTVSTVGNKSWYYISQTTRRRFQFLPESVVDQRVTAVYFAKNMKVERVAQYGVQDGVLFDFVSRTTPSGGGDQNFLGQIFKGVTKFSPI</sequence>
<keyword evidence="4" id="KW-1133">Transmembrane helix</keyword>
<keyword evidence="2 4" id="KW-0472">Membrane</keyword>
<feature type="domain" description="Outer membrane protein assembly factor BamE" evidence="5">
    <location>
        <begin position="62"/>
        <end position="135"/>
    </location>
</feature>
<dbReference type="InterPro" id="IPR007450">
    <property type="entry name" value="BamE_dom"/>
</dbReference>
<feature type="transmembrane region" description="Helical" evidence="4">
    <location>
        <begin position="37"/>
        <end position="56"/>
    </location>
</feature>
<evidence type="ECO:0000256" key="1">
    <source>
        <dbReference type="ARBA" id="ARBA00022729"/>
    </source>
</evidence>
<dbReference type="PANTHER" id="PTHR37482">
    <property type="entry name" value="OUTER MEMBRANE PROTEIN ASSEMBLY FACTOR BAME"/>
    <property type="match status" value="1"/>
</dbReference>
<evidence type="ECO:0000313" key="6">
    <source>
        <dbReference type="EMBL" id="CAA9341097.1"/>
    </source>
</evidence>
<dbReference type="AlphaFoldDB" id="A0A6J4LTK3"/>
<dbReference type="Gene3D" id="3.30.1450.10">
    <property type="match status" value="1"/>
</dbReference>
<evidence type="ECO:0000259" key="5">
    <source>
        <dbReference type="Pfam" id="PF04355"/>
    </source>
</evidence>
<dbReference type="EMBL" id="CADCUC010000385">
    <property type="protein sequence ID" value="CAA9341097.1"/>
    <property type="molecule type" value="Genomic_DNA"/>
</dbReference>
<dbReference type="Pfam" id="PF04355">
    <property type="entry name" value="BamE"/>
    <property type="match status" value="1"/>
</dbReference>
<protein>
    <submittedName>
        <fullName evidence="6">Outer membrane beta-barrel assembly protein BamE</fullName>
    </submittedName>
</protein>
<organism evidence="6">
    <name type="scientific">uncultured Microvirga sp</name>
    <dbReference type="NCBI Taxonomy" id="412392"/>
    <lineage>
        <taxon>Bacteria</taxon>
        <taxon>Pseudomonadati</taxon>
        <taxon>Pseudomonadota</taxon>
        <taxon>Alphaproteobacteria</taxon>
        <taxon>Hyphomicrobiales</taxon>
        <taxon>Methylobacteriaceae</taxon>
        <taxon>Microvirga</taxon>
        <taxon>environmental samples</taxon>
    </lineage>
</organism>
<dbReference type="GO" id="GO:0030674">
    <property type="term" value="F:protein-macromolecule adaptor activity"/>
    <property type="evidence" value="ECO:0007669"/>
    <property type="project" value="TreeGrafter"/>
</dbReference>
<keyword evidence="3" id="KW-0998">Cell outer membrane</keyword>
<dbReference type="InterPro" id="IPR026592">
    <property type="entry name" value="BamE"/>
</dbReference>
<dbReference type="GO" id="GO:0051205">
    <property type="term" value="P:protein insertion into membrane"/>
    <property type="evidence" value="ECO:0007669"/>
    <property type="project" value="TreeGrafter"/>
</dbReference>
<gene>
    <name evidence="6" type="ORF">AVDCRST_MAG90-1961</name>
</gene>
<accession>A0A6J4LTK3</accession>
<dbReference type="GO" id="GO:1990063">
    <property type="term" value="C:Bam protein complex"/>
    <property type="evidence" value="ECO:0007669"/>
    <property type="project" value="TreeGrafter"/>
</dbReference>
<name>A0A6J4LTK3_9HYPH</name>
<evidence type="ECO:0000256" key="3">
    <source>
        <dbReference type="ARBA" id="ARBA00023237"/>
    </source>
</evidence>
<dbReference type="PANTHER" id="PTHR37482:SF1">
    <property type="entry name" value="OUTER MEMBRANE PROTEIN ASSEMBLY FACTOR BAME"/>
    <property type="match status" value="1"/>
</dbReference>
<keyword evidence="4" id="KW-0812">Transmembrane</keyword>
<reference evidence="6" key="1">
    <citation type="submission" date="2020-02" db="EMBL/GenBank/DDBJ databases">
        <authorList>
            <person name="Meier V. D."/>
        </authorList>
    </citation>
    <scope>NUCLEOTIDE SEQUENCE</scope>
    <source>
        <strain evidence="6">AVDCRST_MAG90</strain>
    </source>
</reference>
<dbReference type="GO" id="GO:0043165">
    <property type="term" value="P:Gram-negative-bacterium-type cell outer membrane assembly"/>
    <property type="evidence" value="ECO:0007669"/>
    <property type="project" value="TreeGrafter"/>
</dbReference>
<proteinExistence type="predicted"/>
<evidence type="ECO:0000256" key="2">
    <source>
        <dbReference type="ARBA" id="ARBA00023136"/>
    </source>
</evidence>
<dbReference type="InterPro" id="IPR037873">
    <property type="entry name" value="BamE-like"/>
</dbReference>
<keyword evidence="1" id="KW-0732">Signal</keyword>